<gene>
    <name evidence="3" type="ORF">BBJ29_003804</name>
    <name evidence="2" type="ORF">BBP00_00008125</name>
</gene>
<evidence type="ECO:0000313" key="2">
    <source>
        <dbReference type="EMBL" id="RLN56199.1"/>
    </source>
</evidence>
<dbReference type="SMART" id="SM00220">
    <property type="entry name" value="S_TKc"/>
    <property type="match status" value="2"/>
</dbReference>
<dbReference type="PROSITE" id="PS00108">
    <property type="entry name" value="PROTEIN_KINASE_ST"/>
    <property type="match status" value="1"/>
</dbReference>
<dbReference type="InterPro" id="IPR000719">
    <property type="entry name" value="Prot_kinase_dom"/>
</dbReference>
<dbReference type="Gene3D" id="3.30.200.20">
    <property type="entry name" value="Phosphorylase Kinase, domain 1"/>
    <property type="match status" value="1"/>
</dbReference>
<accession>A0A3F2RGR6</accession>
<dbReference type="OrthoDB" id="243313at2759"/>
<organism evidence="2 4">
    <name type="scientific">Phytophthora kernoviae</name>
    <dbReference type="NCBI Taxonomy" id="325452"/>
    <lineage>
        <taxon>Eukaryota</taxon>
        <taxon>Sar</taxon>
        <taxon>Stramenopiles</taxon>
        <taxon>Oomycota</taxon>
        <taxon>Peronosporomycetes</taxon>
        <taxon>Peronosporales</taxon>
        <taxon>Peronosporaceae</taxon>
        <taxon>Phytophthora</taxon>
    </lineage>
</organism>
<dbReference type="Pfam" id="PF00069">
    <property type="entry name" value="Pkinase"/>
    <property type="match status" value="2"/>
</dbReference>
<dbReference type="PROSITE" id="PS50011">
    <property type="entry name" value="PROTEIN_KINASE_DOM"/>
    <property type="match status" value="2"/>
</dbReference>
<evidence type="ECO:0000259" key="1">
    <source>
        <dbReference type="PROSITE" id="PS50011"/>
    </source>
</evidence>
<dbReference type="AlphaFoldDB" id="A0A3F2RGR6"/>
<evidence type="ECO:0000313" key="3">
    <source>
        <dbReference type="EMBL" id="RLN66884.1"/>
    </source>
</evidence>
<dbReference type="Proteomes" id="UP000277300">
    <property type="component" value="Unassembled WGS sequence"/>
</dbReference>
<comment type="caution">
    <text evidence="2">The sequence shown here is derived from an EMBL/GenBank/DDBJ whole genome shotgun (WGS) entry which is preliminary data.</text>
</comment>
<feature type="domain" description="Protein kinase" evidence="1">
    <location>
        <begin position="333"/>
        <end position="602"/>
    </location>
</feature>
<dbReference type="InterPro" id="IPR051681">
    <property type="entry name" value="Ser/Thr_Kinases-Pseudokinases"/>
</dbReference>
<dbReference type="EMBL" id="MBAD02000494">
    <property type="protein sequence ID" value="RLN66884.1"/>
    <property type="molecule type" value="Genomic_DNA"/>
</dbReference>
<evidence type="ECO:0000313" key="5">
    <source>
        <dbReference type="Proteomes" id="UP000284657"/>
    </source>
</evidence>
<dbReference type="Gene3D" id="1.10.510.10">
    <property type="entry name" value="Transferase(Phosphotransferase) domain 1"/>
    <property type="match status" value="2"/>
</dbReference>
<dbReference type="GO" id="GO:0005524">
    <property type="term" value="F:ATP binding"/>
    <property type="evidence" value="ECO:0007669"/>
    <property type="project" value="InterPro"/>
</dbReference>
<feature type="domain" description="Protein kinase" evidence="1">
    <location>
        <begin position="70"/>
        <end position="339"/>
    </location>
</feature>
<dbReference type="InterPro" id="IPR011009">
    <property type="entry name" value="Kinase-like_dom_sf"/>
</dbReference>
<evidence type="ECO:0000313" key="4">
    <source>
        <dbReference type="Proteomes" id="UP000277300"/>
    </source>
</evidence>
<proteinExistence type="predicted"/>
<dbReference type="SUPFAM" id="SSF56112">
    <property type="entry name" value="Protein kinase-like (PK-like)"/>
    <property type="match status" value="2"/>
</dbReference>
<protein>
    <recommendedName>
        <fullName evidence="1">Protein kinase domain-containing protein</fullName>
    </recommendedName>
</protein>
<dbReference type="EMBL" id="MBDO02000381">
    <property type="protein sequence ID" value="RLN56199.1"/>
    <property type="molecule type" value="Genomic_DNA"/>
</dbReference>
<dbReference type="Proteomes" id="UP000284657">
    <property type="component" value="Unassembled WGS sequence"/>
</dbReference>
<dbReference type="GO" id="GO:0004674">
    <property type="term" value="F:protein serine/threonine kinase activity"/>
    <property type="evidence" value="ECO:0007669"/>
    <property type="project" value="TreeGrafter"/>
</dbReference>
<name>A0A3F2RGR6_9STRA</name>
<dbReference type="InterPro" id="IPR008271">
    <property type="entry name" value="Ser/Thr_kinase_AS"/>
</dbReference>
<dbReference type="PANTHER" id="PTHR44329">
    <property type="entry name" value="SERINE/THREONINE-PROTEIN KINASE TNNI3K-RELATED"/>
    <property type="match status" value="1"/>
</dbReference>
<dbReference type="PANTHER" id="PTHR44329:SF214">
    <property type="entry name" value="PROTEIN KINASE DOMAIN-CONTAINING PROTEIN"/>
    <property type="match status" value="1"/>
</dbReference>
<sequence>MSLGATGNLPVFNTRGTERFATSSTSVSFAPFHTAQQESESALKSSRVKQASALWEDEVITAMRIPLEKLTTMALLSSGGYGEVYRGLYHDEPVAMKVLLSERQKDLGHINSFLGEIKMMASIDHPCIVRFIGVAWDSLSDLTAVLEFMEGGDLRSLLKRFEQEHHPCGFDLDKARIALQTAQAVTYLHSLDPKVLHRDLKSRNILLTSKFEAKVSDFGVSRWYSFCSMTAAVGTSLWMAPEVMMGERYDASADIFSFGVVLSELDSHLHSIEHCVNCDRYGDRTVQLDSTANLDSTLRLDSSQTSMTQPKKLSSSLWEDEAITAARIPLEKLTRKELINTGGHGEVYRGSYRCETVAIKVLLSEKRKDMRQINIFLSEIKMMASVEHPRIARFIGVAWDALTDLCAVSEYMNGGDLFSLLRRFDRVDHRPQGFDGSKAKIALHVAQALTYLHSLDPVVLHRDLKSMNILLSSDWNAKITDFGVSRKWTVDTMTAGVGTRRWMAPEVMMGKRYNTSADIFSFGVVLSELDSHLPPYASAISTITSESGDKVTETALMEMVAMGRVRVEYSPNAPQALVNLGHACVDLDPAARPTAGEVHYQLQRMLRRYQQYTL</sequence>
<reference evidence="4 5" key="1">
    <citation type="submission" date="2018-07" db="EMBL/GenBank/DDBJ databases">
        <title>Genome sequencing of oomycete isolates from Chile give support for New Zealand origin for Phytophthora kernoviae and make available the first Nothophytophthora sp. genome.</title>
        <authorList>
            <person name="Studholme D.J."/>
            <person name="Sanfuentes E."/>
            <person name="Panda P."/>
            <person name="Hill R."/>
            <person name="Sambles C."/>
            <person name="Grant M."/>
            <person name="Williams N.M."/>
            <person name="Mcdougal R.L."/>
        </authorList>
    </citation>
    <scope>NUCLEOTIDE SEQUENCE [LARGE SCALE GENOMIC DNA]</scope>
    <source>
        <strain evidence="2">Chile6</strain>
        <strain evidence="3">Chile7</strain>
    </source>
</reference>